<sequence>MAIGIRPAKAQDVASAVPLLLGAGNELLISIFGAGDAERAEQYLTFAWERGSGQYGFRNHWVACIGKEIVGLVTCWHDNLATNFDQDTLRSITDYFGLDNAMNIVMQSEHISAALQPPTARELAIGHLCVATKARRRGVATALIQYMESEAQRRKKPSLVLDVEQVNTSAIQFYLGNGFIRYQVVPPFIRMTKALIPL</sequence>
<dbReference type="Gene3D" id="3.40.630.30">
    <property type="match status" value="1"/>
</dbReference>
<dbReference type="GO" id="GO:0008080">
    <property type="term" value="F:N-acetyltransferase activity"/>
    <property type="evidence" value="ECO:0007669"/>
    <property type="project" value="InterPro"/>
</dbReference>
<feature type="domain" description="N-acetyltransferase" evidence="2">
    <location>
        <begin position="3"/>
        <end position="196"/>
    </location>
</feature>
<dbReference type="KEGG" id="apel:CA267_008705"/>
<proteinExistence type="predicted"/>
<keyword evidence="4" id="KW-1185">Reference proteome</keyword>
<reference evidence="3 4" key="2">
    <citation type="submission" date="2020-04" db="EMBL/GenBank/DDBJ databases">
        <title>Complete genome sequence of Alteromonas pelagimontana 5.12T.</title>
        <authorList>
            <person name="Sinha R.K."/>
            <person name="Krishnan K.P."/>
            <person name="Kurian J.P."/>
        </authorList>
    </citation>
    <scope>NUCLEOTIDE SEQUENCE [LARGE SCALE GENOMIC DNA]</scope>
    <source>
        <strain evidence="3 4">5.12</strain>
    </source>
</reference>
<dbReference type="SUPFAM" id="SSF55729">
    <property type="entry name" value="Acyl-CoA N-acyltransferases (Nat)"/>
    <property type="match status" value="1"/>
</dbReference>
<name>A0A6M4MCI5_9ALTE</name>
<reference evidence="4" key="1">
    <citation type="submission" date="2014-12" db="EMBL/GenBank/DDBJ databases">
        <title>Complete genome sequence of a multi-drug resistant Klebsiella pneumoniae.</title>
        <authorList>
            <person name="Hua X."/>
            <person name="Chen Q."/>
            <person name="Li X."/>
            <person name="Feng Y."/>
            <person name="Ruan Z."/>
            <person name="Yu Y."/>
        </authorList>
    </citation>
    <scope>NUCLEOTIDE SEQUENCE [LARGE SCALE GENOMIC DNA]</scope>
    <source>
        <strain evidence="4">5.12</strain>
    </source>
</reference>
<dbReference type="InterPro" id="IPR000182">
    <property type="entry name" value="GNAT_dom"/>
</dbReference>
<evidence type="ECO:0000313" key="3">
    <source>
        <dbReference type="EMBL" id="QJR80853.1"/>
    </source>
</evidence>
<dbReference type="InterPro" id="IPR016181">
    <property type="entry name" value="Acyl_CoA_acyltransferase"/>
</dbReference>
<gene>
    <name evidence="3" type="ORF">CA267_008705</name>
</gene>
<dbReference type="RefSeq" id="WP_075607849.1">
    <property type="nucleotide sequence ID" value="NZ_CP052766.1"/>
</dbReference>
<dbReference type="InterPro" id="IPR050769">
    <property type="entry name" value="NAT_camello-type"/>
</dbReference>
<evidence type="ECO:0000313" key="4">
    <source>
        <dbReference type="Proteomes" id="UP000219285"/>
    </source>
</evidence>
<dbReference type="Proteomes" id="UP000219285">
    <property type="component" value="Chromosome"/>
</dbReference>
<dbReference type="PANTHER" id="PTHR13947:SF37">
    <property type="entry name" value="LD18367P"/>
    <property type="match status" value="1"/>
</dbReference>
<accession>A0A6M4MCI5</accession>
<keyword evidence="1 3" id="KW-0808">Transferase</keyword>
<dbReference type="PROSITE" id="PS51186">
    <property type="entry name" value="GNAT"/>
    <property type="match status" value="1"/>
</dbReference>
<dbReference type="OrthoDB" id="336415at2"/>
<dbReference type="AlphaFoldDB" id="A0A6M4MCI5"/>
<evidence type="ECO:0000256" key="1">
    <source>
        <dbReference type="ARBA" id="ARBA00022679"/>
    </source>
</evidence>
<dbReference type="CDD" id="cd04301">
    <property type="entry name" value="NAT_SF"/>
    <property type="match status" value="1"/>
</dbReference>
<dbReference type="PANTHER" id="PTHR13947">
    <property type="entry name" value="GNAT FAMILY N-ACETYLTRANSFERASE"/>
    <property type="match status" value="1"/>
</dbReference>
<protein>
    <submittedName>
        <fullName evidence="3">GNAT family N-acetyltransferase</fullName>
    </submittedName>
</protein>
<evidence type="ECO:0000259" key="2">
    <source>
        <dbReference type="PROSITE" id="PS51186"/>
    </source>
</evidence>
<organism evidence="3 4">
    <name type="scientific">Alteromonas pelagimontana</name>
    <dbReference type="NCBI Taxonomy" id="1858656"/>
    <lineage>
        <taxon>Bacteria</taxon>
        <taxon>Pseudomonadati</taxon>
        <taxon>Pseudomonadota</taxon>
        <taxon>Gammaproteobacteria</taxon>
        <taxon>Alteromonadales</taxon>
        <taxon>Alteromonadaceae</taxon>
        <taxon>Alteromonas/Salinimonas group</taxon>
        <taxon>Alteromonas</taxon>
    </lineage>
</organism>
<dbReference type="Pfam" id="PF00583">
    <property type="entry name" value="Acetyltransf_1"/>
    <property type="match status" value="1"/>
</dbReference>
<dbReference type="EMBL" id="CP052766">
    <property type="protein sequence ID" value="QJR80853.1"/>
    <property type="molecule type" value="Genomic_DNA"/>
</dbReference>